<evidence type="ECO:0000256" key="1">
    <source>
        <dbReference type="SAM" id="Phobius"/>
    </source>
</evidence>
<keyword evidence="1" id="KW-1133">Transmembrane helix</keyword>
<feature type="transmembrane region" description="Helical" evidence="1">
    <location>
        <begin position="12"/>
        <end position="28"/>
    </location>
</feature>
<evidence type="ECO:0000313" key="3">
    <source>
        <dbReference type="Proteomes" id="UP000248079"/>
    </source>
</evidence>
<dbReference type="AlphaFoldDB" id="A0A2V3ZSI3"/>
<keyword evidence="1" id="KW-0472">Membrane</keyword>
<evidence type="ECO:0000313" key="2">
    <source>
        <dbReference type="EMBL" id="PXX96065.1"/>
    </source>
</evidence>
<dbReference type="Gene3D" id="3.40.50.1240">
    <property type="entry name" value="Phosphoglycerate mutase-like"/>
    <property type="match status" value="1"/>
</dbReference>
<organism evidence="2 3">
    <name type="scientific">Marinifilum breve</name>
    <dbReference type="NCBI Taxonomy" id="2184082"/>
    <lineage>
        <taxon>Bacteria</taxon>
        <taxon>Pseudomonadati</taxon>
        <taxon>Bacteroidota</taxon>
        <taxon>Bacteroidia</taxon>
        <taxon>Marinilabiliales</taxon>
        <taxon>Marinifilaceae</taxon>
    </lineage>
</organism>
<keyword evidence="3" id="KW-1185">Reference proteome</keyword>
<dbReference type="Pfam" id="PF00300">
    <property type="entry name" value="His_Phos_1"/>
    <property type="match status" value="1"/>
</dbReference>
<dbReference type="InterPro" id="IPR029033">
    <property type="entry name" value="His_PPase_superfam"/>
</dbReference>
<gene>
    <name evidence="2" type="ORF">DF185_21155</name>
</gene>
<dbReference type="SUPFAM" id="SSF53254">
    <property type="entry name" value="Phosphoglycerate mutase-like"/>
    <property type="match status" value="1"/>
</dbReference>
<dbReference type="Proteomes" id="UP000248079">
    <property type="component" value="Unassembled WGS sequence"/>
</dbReference>
<dbReference type="InterPro" id="IPR013078">
    <property type="entry name" value="His_Pase_superF_clade-1"/>
</dbReference>
<comment type="caution">
    <text evidence="2">The sequence shown here is derived from an EMBL/GenBank/DDBJ whole genome shotgun (WGS) entry which is preliminary data.</text>
</comment>
<protein>
    <recommendedName>
        <fullName evidence="4">Histidine phosphatase family protein</fullName>
    </recommendedName>
</protein>
<evidence type="ECO:0008006" key="4">
    <source>
        <dbReference type="Google" id="ProtNLM"/>
    </source>
</evidence>
<dbReference type="EMBL" id="QFLI01000013">
    <property type="protein sequence ID" value="PXX96065.1"/>
    <property type="molecule type" value="Genomic_DNA"/>
</dbReference>
<sequence>MFVKLDNRELKKFVPINYLLLIICGFVMQSCVTQNKYLQLVNTCDAFTCVNEVDVSEQLELQKQGKRKLQIYLIRHAKPNLKKKLFYSAKQAQQYVYDYNSVPIIPFDPEMVKVNLNPNHIIYCSNLPRSQETALAIFGKDYTVVSDSIFREYEIKMVKAASIIKLPLPIWQFFSRGSWLLGFNHKGIESNKEAKQRVKYAVENLIKVAEKEETAVLVAHGMLNHGLEKQLKKQGWQVIQKNGQTNLGATVLVKIVDLE</sequence>
<proteinExistence type="predicted"/>
<accession>A0A2V3ZSI3</accession>
<keyword evidence="1" id="KW-0812">Transmembrane</keyword>
<name>A0A2V3ZSI3_9BACT</name>
<reference evidence="2 3" key="1">
    <citation type="submission" date="2018-05" db="EMBL/GenBank/DDBJ databases">
        <title>Marinifilum breve JC075T sp. nov., a marine bacterium isolated from Yongle Blue Hole in the South China Sea.</title>
        <authorList>
            <person name="Fu T."/>
        </authorList>
    </citation>
    <scope>NUCLEOTIDE SEQUENCE [LARGE SCALE GENOMIC DNA]</scope>
    <source>
        <strain evidence="2 3">JC075</strain>
    </source>
</reference>
<dbReference type="PROSITE" id="PS51257">
    <property type="entry name" value="PROKAR_LIPOPROTEIN"/>
    <property type="match status" value="1"/>
</dbReference>